<keyword evidence="2" id="KW-0813">Transport</keyword>
<gene>
    <name evidence="9" type="ORF">FRX31_030438</name>
</gene>
<dbReference type="Proteomes" id="UP000554482">
    <property type="component" value="Unassembled WGS sequence"/>
</dbReference>
<dbReference type="PRINTS" id="PR00421">
    <property type="entry name" value="THIOREDOXIN"/>
</dbReference>
<evidence type="ECO:0000259" key="8">
    <source>
        <dbReference type="PROSITE" id="PS51352"/>
    </source>
</evidence>
<evidence type="ECO:0000313" key="9">
    <source>
        <dbReference type="EMBL" id="KAF5179972.1"/>
    </source>
</evidence>
<keyword evidence="4" id="KW-0249">Electron transport</keyword>
<dbReference type="InterPro" id="IPR013766">
    <property type="entry name" value="Thioredoxin_domain"/>
</dbReference>
<dbReference type="InterPro" id="IPR005746">
    <property type="entry name" value="Thioredoxin"/>
</dbReference>
<reference evidence="9 10" key="1">
    <citation type="submission" date="2020-06" db="EMBL/GenBank/DDBJ databases">
        <title>Transcriptomic and genomic resources for Thalictrum thalictroides and T. hernandezii: Facilitating candidate gene discovery in an emerging model plant lineage.</title>
        <authorList>
            <person name="Arias T."/>
            <person name="Riano-Pachon D.M."/>
            <person name="Di Stilio V.S."/>
        </authorList>
    </citation>
    <scope>NUCLEOTIDE SEQUENCE [LARGE SCALE GENOMIC DNA]</scope>
    <source>
        <strain evidence="10">cv. WT478/WT964</strain>
        <tissue evidence="9">Leaves</tissue>
    </source>
</reference>
<comment type="similarity">
    <text evidence="7">Belongs to the thioredoxin family. Plant H-type subfamily.</text>
</comment>
<keyword evidence="5" id="KW-1015">Disulfide bond</keyword>
<evidence type="ECO:0000256" key="1">
    <source>
        <dbReference type="ARBA" id="ARBA00004496"/>
    </source>
</evidence>
<organism evidence="9 10">
    <name type="scientific">Thalictrum thalictroides</name>
    <name type="common">Rue-anemone</name>
    <name type="synonym">Anemone thalictroides</name>
    <dbReference type="NCBI Taxonomy" id="46969"/>
    <lineage>
        <taxon>Eukaryota</taxon>
        <taxon>Viridiplantae</taxon>
        <taxon>Streptophyta</taxon>
        <taxon>Embryophyta</taxon>
        <taxon>Tracheophyta</taxon>
        <taxon>Spermatophyta</taxon>
        <taxon>Magnoliopsida</taxon>
        <taxon>Ranunculales</taxon>
        <taxon>Ranunculaceae</taxon>
        <taxon>Thalictroideae</taxon>
        <taxon>Thalictrum</taxon>
    </lineage>
</organism>
<dbReference type="PROSITE" id="PS51352">
    <property type="entry name" value="THIOREDOXIN_2"/>
    <property type="match status" value="1"/>
</dbReference>
<dbReference type="AlphaFoldDB" id="A0A7J6V6D5"/>
<dbReference type="PANTHER" id="PTHR10438">
    <property type="entry name" value="THIOREDOXIN"/>
    <property type="match status" value="1"/>
</dbReference>
<keyword evidence="3" id="KW-0963">Cytoplasm</keyword>
<evidence type="ECO:0000256" key="4">
    <source>
        <dbReference type="ARBA" id="ARBA00022982"/>
    </source>
</evidence>
<evidence type="ECO:0000256" key="2">
    <source>
        <dbReference type="ARBA" id="ARBA00022448"/>
    </source>
</evidence>
<dbReference type="InterPro" id="IPR036249">
    <property type="entry name" value="Thioredoxin-like_sf"/>
</dbReference>
<dbReference type="EMBL" id="JABWDY010038050">
    <property type="protein sequence ID" value="KAF5179972.1"/>
    <property type="molecule type" value="Genomic_DNA"/>
</dbReference>
<dbReference type="GO" id="GO:0016671">
    <property type="term" value="F:oxidoreductase activity, acting on a sulfur group of donors, disulfide as acceptor"/>
    <property type="evidence" value="ECO:0007669"/>
    <property type="project" value="UniProtKB-ARBA"/>
</dbReference>
<keyword evidence="6" id="KW-0676">Redox-active center</keyword>
<evidence type="ECO:0000256" key="7">
    <source>
        <dbReference type="ARBA" id="ARBA00038353"/>
    </source>
</evidence>
<dbReference type="OrthoDB" id="10263751at2759"/>
<accession>A0A7J6V6D5</accession>
<evidence type="ECO:0000256" key="3">
    <source>
        <dbReference type="ARBA" id="ARBA00022490"/>
    </source>
</evidence>
<dbReference type="Gene3D" id="3.40.30.10">
    <property type="entry name" value="Glutaredoxin"/>
    <property type="match status" value="1"/>
</dbReference>
<dbReference type="InterPro" id="IPR050620">
    <property type="entry name" value="Thioredoxin_H-type-like"/>
</dbReference>
<evidence type="ECO:0000256" key="5">
    <source>
        <dbReference type="ARBA" id="ARBA00023157"/>
    </source>
</evidence>
<dbReference type="InterPro" id="IPR017937">
    <property type="entry name" value="Thioredoxin_CS"/>
</dbReference>
<dbReference type="Pfam" id="PF00085">
    <property type="entry name" value="Thioredoxin"/>
    <property type="match status" value="1"/>
</dbReference>
<dbReference type="GO" id="GO:0005737">
    <property type="term" value="C:cytoplasm"/>
    <property type="evidence" value="ECO:0007669"/>
    <property type="project" value="UniProtKB-SubCell"/>
</dbReference>
<dbReference type="PROSITE" id="PS00194">
    <property type="entry name" value="THIOREDOXIN_1"/>
    <property type="match status" value="1"/>
</dbReference>
<evidence type="ECO:0000313" key="10">
    <source>
        <dbReference type="Proteomes" id="UP000554482"/>
    </source>
</evidence>
<keyword evidence="10" id="KW-1185">Reference proteome</keyword>
<name>A0A7J6V6D5_THATH</name>
<feature type="domain" description="Thioredoxin" evidence="8">
    <location>
        <begin position="4"/>
        <end position="128"/>
    </location>
</feature>
<proteinExistence type="inferred from homology"/>
<comment type="caution">
    <text evidence="9">The sequence shown here is derived from an EMBL/GenBank/DDBJ whole genome shotgun (WGS) entry which is preliminary data.</text>
</comment>
<dbReference type="PANTHER" id="PTHR10438:SF463">
    <property type="entry name" value="THIOREDOXIN"/>
    <property type="match status" value="1"/>
</dbReference>
<dbReference type="NCBIfam" id="TIGR01068">
    <property type="entry name" value="thioredoxin"/>
    <property type="match status" value="1"/>
</dbReference>
<comment type="subcellular location">
    <subcellularLocation>
        <location evidence="1">Cytoplasm</location>
    </subcellularLocation>
</comment>
<dbReference type="GO" id="GO:0015035">
    <property type="term" value="F:protein-disulfide reductase activity"/>
    <property type="evidence" value="ECO:0007669"/>
    <property type="project" value="InterPro"/>
</dbReference>
<dbReference type="CDD" id="cd02947">
    <property type="entry name" value="TRX_family"/>
    <property type="match status" value="1"/>
</dbReference>
<sequence>MGGFMSSPTAEAAAASPESSRVQAFHSSSEWKNHFNTIKDKSSLIVIDFSATWCGPCRMIEPIFAEMSNKFNDVVFIKIDVDELADVAKEYDVQAMPTFVLLKNGKQIDKVLGAKKAELLRKIESHKG</sequence>
<dbReference type="FunFam" id="3.40.30.10:FF:000104">
    <property type="entry name" value="Thioredoxin"/>
    <property type="match status" value="1"/>
</dbReference>
<protein>
    <submittedName>
        <fullName evidence="9">Thioredoxin h2</fullName>
    </submittedName>
</protein>
<dbReference type="SUPFAM" id="SSF52833">
    <property type="entry name" value="Thioredoxin-like"/>
    <property type="match status" value="1"/>
</dbReference>
<evidence type="ECO:0000256" key="6">
    <source>
        <dbReference type="ARBA" id="ARBA00023284"/>
    </source>
</evidence>